<dbReference type="AlphaFoldDB" id="A0A840Y0W7"/>
<dbReference type="Pfam" id="PF10003">
    <property type="entry name" value="DUF2244"/>
    <property type="match status" value="1"/>
</dbReference>
<dbReference type="RefSeq" id="WP_184513492.1">
    <property type="nucleotide sequence ID" value="NZ_JACIJD010000002.1"/>
</dbReference>
<organism evidence="2 3">
    <name type="scientific">Muricoccus pecuniae</name>
    <dbReference type="NCBI Taxonomy" id="693023"/>
    <lineage>
        <taxon>Bacteria</taxon>
        <taxon>Pseudomonadati</taxon>
        <taxon>Pseudomonadota</taxon>
        <taxon>Alphaproteobacteria</taxon>
        <taxon>Acetobacterales</taxon>
        <taxon>Roseomonadaceae</taxon>
        <taxon>Muricoccus</taxon>
    </lineage>
</organism>
<keyword evidence="3" id="KW-1185">Reference proteome</keyword>
<keyword evidence="1" id="KW-1133">Transmembrane helix</keyword>
<proteinExistence type="predicted"/>
<sequence length="168" mass="18637">MSSAQERPLFEALSTPHQSGTQTGLRVVAGLVTLGSAGLTALFWSLGAWPVAGFMGGEVLLVLGLLRAHRRWSSRMAERITLADGRLRVDRTDRRGRQQALEFEAYWARVTLTPRPGRVSELRLSARARSTEIGHFLGEENKTDLAQALERALHSYRSPVFDNPQTRG</sequence>
<feature type="transmembrane region" description="Helical" evidence="1">
    <location>
        <begin position="41"/>
        <end position="66"/>
    </location>
</feature>
<reference evidence="2 3" key="1">
    <citation type="submission" date="2020-08" db="EMBL/GenBank/DDBJ databases">
        <title>Genomic Encyclopedia of Type Strains, Phase IV (KMG-IV): sequencing the most valuable type-strain genomes for metagenomic binning, comparative biology and taxonomic classification.</title>
        <authorList>
            <person name="Goeker M."/>
        </authorList>
    </citation>
    <scope>NUCLEOTIDE SEQUENCE [LARGE SCALE GENOMIC DNA]</scope>
    <source>
        <strain evidence="2 3">DSM 25622</strain>
    </source>
</reference>
<dbReference type="Proteomes" id="UP000580654">
    <property type="component" value="Unassembled WGS sequence"/>
</dbReference>
<dbReference type="InterPro" id="IPR019253">
    <property type="entry name" value="DUF2244_TM"/>
</dbReference>
<keyword evidence="1" id="KW-0472">Membrane</keyword>
<name>A0A840Y0W7_9PROT</name>
<protein>
    <submittedName>
        <fullName evidence="2">Putative membrane protein</fullName>
    </submittedName>
</protein>
<gene>
    <name evidence="2" type="ORF">FHS87_000474</name>
</gene>
<evidence type="ECO:0000313" key="2">
    <source>
        <dbReference type="EMBL" id="MBB5692459.1"/>
    </source>
</evidence>
<dbReference type="EMBL" id="JACIJD010000002">
    <property type="protein sequence ID" value="MBB5692459.1"/>
    <property type="molecule type" value="Genomic_DNA"/>
</dbReference>
<comment type="caution">
    <text evidence="2">The sequence shown here is derived from an EMBL/GenBank/DDBJ whole genome shotgun (WGS) entry which is preliminary data.</text>
</comment>
<keyword evidence="1" id="KW-0812">Transmembrane</keyword>
<evidence type="ECO:0000313" key="3">
    <source>
        <dbReference type="Proteomes" id="UP000580654"/>
    </source>
</evidence>
<accession>A0A840Y0W7</accession>
<evidence type="ECO:0000256" key="1">
    <source>
        <dbReference type="SAM" id="Phobius"/>
    </source>
</evidence>